<feature type="compositionally biased region" description="Low complexity" evidence="1">
    <location>
        <begin position="235"/>
        <end position="256"/>
    </location>
</feature>
<dbReference type="Proteomes" id="UP000035425">
    <property type="component" value="Unassembled WGS sequence"/>
</dbReference>
<feature type="transmembrane region" description="Helical" evidence="2">
    <location>
        <begin position="210"/>
        <end position="228"/>
    </location>
</feature>
<proteinExistence type="predicted"/>
<feature type="transmembrane region" description="Helical" evidence="2">
    <location>
        <begin position="62"/>
        <end position="86"/>
    </location>
</feature>
<keyword evidence="4" id="KW-1185">Reference proteome</keyword>
<evidence type="ECO:0000256" key="1">
    <source>
        <dbReference type="SAM" id="MobiDB-lite"/>
    </source>
</evidence>
<feature type="transmembrane region" description="Helical" evidence="2">
    <location>
        <begin position="98"/>
        <end position="116"/>
    </location>
</feature>
<dbReference type="Pfam" id="PF09490">
    <property type="entry name" value="CbtA"/>
    <property type="match status" value="1"/>
</dbReference>
<reference evidence="3 4" key="1">
    <citation type="submission" date="2014-12" db="EMBL/GenBank/DDBJ databases">
        <title>Frankia sp. BMG5.1 draft genome.</title>
        <authorList>
            <person name="Gtari M."/>
            <person name="Ghodhbane-Gtari F."/>
            <person name="Nouioui I."/>
            <person name="Ktari A."/>
            <person name="Hezbri K."/>
            <person name="Mimouni W."/>
            <person name="Sbissi I."/>
            <person name="Ayari A."/>
            <person name="Yamanaka T."/>
            <person name="Normand P."/>
            <person name="Tisa L.S."/>
            <person name="Boudabous A."/>
        </authorList>
    </citation>
    <scope>NUCLEOTIDE SEQUENCE [LARGE SCALE GENOMIC DNA]</scope>
    <source>
        <strain evidence="3 4">BMG5.1</strain>
    </source>
</reference>
<sequence>MVRTLLIRGMLVGVVAAVLAFVVAKVFGESEVGLAIAFESAHEAPGAVAEPEVVSRTVQSTIGLFTGLLAFGVAVGGLFSLVYAVAQGRLGALRARTTAGLVALAGFAGMYLLPNLKYPANPPAVGNPDTIGERTSLYFAAMLISLAVVVGGFVAARRLAPRFGSWDAALLALVGALVVIGLAYYALPAADETPEGFPADVLWRFRVDSLAIQATLWATVGLLFGALTERANRPAPVRTPGAAPAPVPALAAGEAPTASGGSPVATGA</sequence>
<gene>
    <name evidence="3" type="ORF">FrCorBMG51_06980</name>
</gene>
<keyword evidence="2" id="KW-0472">Membrane</keyword>
<dbReference type="RefSeq" id="WP_047222261.1">
    <property type="nucleotide sequence ID" value="NZ_JWIO01000007.1"/>
</dbReference>
<keyword evidence="2" id="KW-0812">Transmembrane</keyword>
<protein>
    <submittedName>
        <fullName evidence="3">Membrane protein</fullName>
    </submittedName>
</protein>
<evidence type="ECO:0000313" key="4">
    <source>
        <dbReference type="Proteomes" id="UP000035425"/>
    </source>
</evidence>
<evidence type="ECO:0000256" key="2">
    <source>
        <dbReference type="SAM" id="Phobius"/>
    </source>
</evidence>
<dbReference type="EMBL" id="JWIO01000007">
    <property type="protein sequence ID" value="KLL12172.1"/>
    <property type="molecule type" value="Genomic_DNA"/>
</dbReference>
<comment type="caution">
    <text evidence="3">The sequence shown here is derived from an EMBL/GenBank/DDBJ whole genome shotgun (WGS) entry which is preliminary data.</text>
</comment>
<organism evidence="3 4">
    <name type="scientific">Protofrankia coriariae</name>
    <dbReference type="NCBI Taxonomy" id="1562887"/>
    <lineage>
        <taxon>Bacteria</taxon>
        <taxon>Bacillati</taxon>
        <taxon>Actinomycetota</taxon>
        <taxon>Actinomycetes</taxon>
        <taxon>Frankiales</taxon>
        <taxon>Frankiaceae</taxon>
        <taxon>Protofrankia</taxon>
    </lineage>
</organism>
<evidence type="ECO:0000313" key="3">
    <source>
        <dbReference type="EMBL" id="KLL12172.1"/>
    </source>
</evidence>
<keyword evidence="2" id="KW-1133">Transmembrane helix</keyword>
<feature type="transmembrane region" description="Helical" evidence="2">
    <location>
        <begin position="136"/>
        <end position="156"/>
    </location>
</feature>
<dbReference type="InterPro" id="IPR012666">
    <property type="entry name" value="CbtA_put"/>
</dbReference>
<name>A0ABR5F692_9ACTN</name>
<accession>A0ABR5F692</accession>
<feature type="transmembrane region" description="Helical" evidence="2">
    <location>
        <begin position="168"/>
        <end position="190"/>
    </location>
</feature>
<feature type="region of interest" description="Disordered" evidence="1">
    <location>
        <begin position="235"/>
        <end position="268"/>
    </location>
</feature>